<protein>
    <recommendedName>
        <fullName evidence="3">DUF1990 domain-containing protein</fullName>
    </recommendedName>
</protein>
<keyword evidence="2" id="KW-1185">Reference proteome</keyword>
<gene>
    <name evidence="1" type="ORF">ACFQE5_15415</name>
</gene>
<proteinExistence type="predicted"/>
<sequence length="238" mass="27047">MVSRTRSRSAPGSRWHRTLILLGWPAGLTRMAWRYLWRTTPVHRCEVPADETDVRPIPDELRDEDIQDVADGVGTLLHRRYWVLVEGARASPEEVIEHFACGPNRAAPAEMAVFDKAIGPQGRLRLGDEFHIRMPGPWDGPVRVIDRGPASFRFATLRGHLEAGQIEFRARTEGATMRIEIESWARPGDRLSDLLFNHLPLAKETQLTLWVETCLRLAQATGGRTRDGVHVHTRRIRC</sequence>
<dbReference type="RefSeq" id="WP_379585743.1">
    <property type="nucleotide sequence ID" value="NZ_JBHSQW010000033.1"/>
</dbReference>
<dbReference type="EMBL" id="JBHSQW010000033">
    <property type="protein sequence ID" value="MFC5995603.1"/>
    <property type="molecule type" value="Genomic_DNA"/>
</dbReference>
<name>A0ABW1J448_9PSEU</name>
<accession>A0ABW1J448</accession>
<evidence type="ECO:0008006" key="3">
    <source>
        <dbReference type="Google" id="ProtNLM"/>
    </source>
</evidence>
<evidence type="ECO:0000313" key="2">
    <source>
        <dbReference type="Proteomes" id="UP001596302"/>
    </source>
</evidence>
<reference evidence="2" key="1">
    <citation type="journal article" date="2019" name="Int. J. Syst. Evol. Microbiol.">
        <title>The Global Catalogue of Microorganisms (GCM) 10K type strain sequencing project: providing services to taxonomists for standard genome sequencing and annotation.</title>
        <authorList>
            <consortium name="The Broad Institute Genomics Platform"/>
            <consortium name="The Broad Institute Genome Sequencing Center for Infectious Disease"/>
            <person name="Wu L."/>
            <person name="Ma J."/>
        </authorList>
    </citation>
    <scope>NUCLEOTIDE SEQUENCE [LARGE SCALE GENOMIC DNA]</scope>
    <source>
        <strain evidence="2">CCM 8391</strain>
    </source>
</reference>
<evidence type="ECO:0000313" key="1">
    <source>
        <dbReference type="EMBL" id="MFC5995603.1"/>
    </source>
</evidence>
<organism evidence="1 2">
    <name type="scientific">Pseudonocardia hispaniensis</name>
    <dbReference type="NCBI Taxonomy" id="904933"/>
    <lineage>
        <taxon>Bacteria</taxon>
        <taxon>Bacillati</taxon>
        <taxon>Actinomycetota</taxon>
        <taxon>Actinomycetes</taxon>
        <taxon>Pseudonocardiales</taxon>
        <taxon>Pseudonocardiaceae</taxon>
        <taxon>Pseudonocardia</taxon>
    </lineage>
</organism>
<dbReference type="Proteomes" id="UP001596302">
    <property type="component" value="Unassembled WGS sequence"/>
</dbReference>
<comment type="caution">
    <text evidence="1">The sequence shown here is derived from an EMBL/GenBank/DDBJ whole genome shotgun (WGS) entry which is preliminary data.</text>
</comment>